<reference evidence="2" key="1">
    <citation type="submission" date="2017-06" db="EMBL/GenBank/DDBJ databases">
        <title>Capnocytophaga spp. assemblies.</title>
        <authorList>
            <person name="Gulvik C.A."/>
        </authorList>
    </citation>
    <scope>NUCLEOTIDE SEQUENCE [LARGE SCALE GENOMIC DNA]</scope>
    <source>
        <strain evidence="2">H4486</strain>
    </source>
</reference>
<organism evidence="1 2">
    <name type="scientific">Capnocytophaga sputigena</name>
    <dbReference type="NCBI Taxonomy" id="1019"/>
    <lineage>
        <taxon>Bacteria</taxon>
        <taxon>Pseudomonadati</taxon>
        <taxon>Bacteroidota</taxon>
        <taxon>Flavobacteriia</taxon>
        <taxon>Flavobacteriales</taxon>
        <taxon>Flavobacteriaceae</taxon>
        <taxon>Capnocytophaga</taxon>
    </lineage>
</organism>
<name>A0A2A3N7R5_CAPSP</name>
<evidence type="ECO:0000313" key="1">
    <source>
        <dbReference type="EMBL" id="ATA79556.1"/>
    </source>
</evidence>
<protein>
    <submittedName>
        <fullName evidence="1">Uncharacterized protein</fullName>
    </submittedName>
</protein>
<dbReference type="GeneID" id="78162394"/>
<dbReference type="Proteomes" id="UP000217334">
    <property type="component" value="Chromosome"/>
</dbReference>
<evidence type="ECO:0000313" key="2">
    <source>
        <dbReference type="Proteomes" id="UP000217334"/>
    </source>
</evidence>
<dbReference type="PROSITE" id="PS51257">
    <property type="entry name" value="PROKAR_LIPOPROTEIN"/>
    <property type="match status" value="1"/>
</dbReference>
<dbReference type="AlphaFoldDB" id="A0A2A3N7R5"/>
<dbReference type="RefSeq" id="WP_095898473.1">
    <property type="nucleotide sequence ID" value="NZ_CALGFZ010000051.1"/>
</dbReference>
<gene>
    <name evidence="1" type="ORF">CGC59_07660</name>
</gene>
<sequence length="181" mass="21510">MQKYILIILLLLAACSGKKEIIDDRYIVFNVYSYKYVCPHSIILNFKDKTICIHNITNEISTIEDIEITSNEDENRIEEKKLYKKPPLAIVKDNMIVDSLGILFNKVDSILQNKEPFSYKSEIPMPDQYVYLSFNYFKNKKHIHYSYNPQSKEWNIFYLVRDYIINNDTINGNELKTLYKK</sequence>
<accession>A0A2A3N7R5</accession>
<proteinExistence type="predicted"/>
<dbReference type="EMBL" id="CP022383">
    <property type="protein sequence ID" value="ATA79556.1"/>
    <property type="molecule type" value="Genomic_DNA"/>
</dbReference>